<evidence type="ECO:0000313" key="2">
    <source>
        <dbReference type="EMBL" id="GHH81870.1"/>
    </source>
</evidence>
<dbReference type="GeneID" id="95356826"/>
<evidence type="ECO:0000313" key="3">
    <source>
        <dbReference type="Proteomes" id="UP000617734"/>
    </source>
</evidence>
<keyword evidence="3" id="KW-1185">Reference proteome</keyword>
<dbReference type="RefSeq" id="WP_190214534.1">
    <property type="nucleotide sequence ID" value="NZ_BNBO01000055.1"/>
</dbReference>
<reference evidence="2" key="2">
    <citation type="submission" date="2020-09" db="EMBL/GenBank/DDBJ databases">
        <authorList>
            <person name="Sun Q."/>
            <person name="Ohkuma M."/>
        </authorList>
    </citation>
    <scope>NUCLEOTIDE SEQUENCE</scope>
    <source>
        <strain evidence="2">JCM 4646</strain>
    </source>
</reference>
<protein>
    <submittedName>
        <fullName evidence="2">Uncharacterized protein</fullName>
    </submittedName>
</protein>
<comment type="caution">
    <text evidence="2">The sequence shown here is derived from an EMBL/GenBank/DDBJ whole genome shotgun (WGS) entry which is preliminary data.</text>
</comment>
<feature type="compositionally biased region" description="Low complexity" evidence="1">
    <location>
        <begin position="7"/>
        <end position="27"/>
    </location>
</feature>
<reference evidence="2" key="1">
    <citation type="journal article" date="2014" name="Int. J. Syst. Evol. Microbiol.">
        <title>Complete genome sequence of Corynebacterium casei LMG S-19264T (=DSM 44701T), isolated from a smear-ripened cheese.</title>
        <authorList>
            <consortium name="US DOE Joint Genome Institute (JGI-PGF)"/>
            <person name="Walter F."/>
            <person name="Albersmeier A."/>
            <person name="Kalinowski J."/>
            <person name="Ruckert C."/>
        </authorList>
    </citation>
    <scope>NUCLEOTIDE SEQUENCE</scope>
    <source>
        <strain evidence="2">JCM 4646</strain>
    </source>
</reference>
<organism evidence="2 3">
    <name type="scientific">Kitasatospora indigofera</name>
    <dbReference type="NCBI Taxonomy" id="67307"/>
    <lineage>
        <taxon>Bacteria</taxon>
        <taxon>Bacillati</taxon>
        <taxon>Actinomycetota</taxon>
        <taxon>Actinomycetes</taxon>
        <taxon>Kitasatosporales</taxon>
        <taxon>Streptomycetaceae</taxon>
        <taxon>Kitasatospora</taxon>
    </lineage>
</organism>
<name>A0A919GD83_9ACTN</name>
<dbReference type="EMBL" id="BNBO01000055">
    <property type="protein sequence ID" value="GHH81870.1"/>
    <property type="molecule type" value="Genomic_DNA"/>
</dbReference>
<feature type="region of interest" description="Disordered" evidence="1">
    <location>
        <begin position="1"/>
        <end position="73"/>
    </location>
</feature>
<dbReference type="AlphaFoldDB" id="A0A919GD83"/>
<evidence type="ECO:0000256" key="1">
    <source>
        <dbReference type="SAM" id="MobiDB-lite"/>
    </source>
</evidence>
<accession>A0A919GD83</accession>
<gene>
    <name evidence="2" type="ORF">GCM10018781_65380</name>
</gene>
<proteinExistence type="predicted"/>
<sequence>MATNESTTPEPQATPEQQAATTQPATEYVPPAVEVEPGLDDLFGGEPVAEPVPAEGDKSGEVFEPLGAITSRP</sequence>
<dbReference type="Proteomes" id="UP000617734">
    <property type="component" value="Unassembled WGS sequence"/>
</dbReference>